<dbReference type="Proteomes" id="UP000318102">
    <property type="component" value="Unassembled WGS sequence"/>
</dbReference>
<accession>A0A559J2G3</accession>
<dbReference type="EMBL" id="VNJK01000001">
    <property type="protein sequence ID" value="TVX94051.1"/>
    <property type="molecule type" value="Genomic_DNA"/>
</dbReference>
<keyword evidence="2" id="KW-1185">Reference proteome</keyword>
<evidence type="ECO:0000313" key="1">
    <source>
        <dbReference type="EMBL" id="TVX94051.1"/>
    </source>
</evidence>
<dbReference type="OrthoDB" id="2666278at2"/>
<dbReference type="CDD" id="cd00600">
    <property type="entry name" value="Sm_like"/>
    <property type="match status" value="1"/>
</dbReference>
<reference evidence="1 2" key="1">
    <citation type="submission" date="2019-07" db="EMBL/GenBank/DDBJ databases">
        <authorList>
            <person name="Kim J."/>
        </authorList>
    </citation>
    <scope>NUCLEOTIDE SEQUENCE [LARGE SCALE GENOMIC DNA]</scope>
    <source>
        <strain evidence="1 2">N4</strain>
    </source>
</reference>
<organism evidence="1 2">
    <name type="scientific">Paenibacillus agilis</name>
    <dbReference type="NCBI Taxonomy" id="3020863"/>
    <lineage>
        <taxon>Bacteria</taxon>
        <taxon>Bacillati</taxon>
        <taxon>Bacillota</taxon>
        <taxon>Bacilli</taxon>
        <taxon>Bacillales</taxon>
        <taxon>Paenibacillaceae</taxon>
        <taxon>Paenibacillus</taxon>
    </lineage>
</organism>
<dbReference type="AlphaFoldDB" id="A0A559J2G3"/>
<sequence>MPCSCQQPKPGILYQGNLDVLAKWKTYRDTMQEVLQPHLHRTVRITLDNGNMYEGKIVGVDGSFLLLEVMMPTAVAQASQAGAGGYAAPQEHRNVSNVILPLVLYELLVITLLL</sequence>
<proteinExistence type="predicted"/>
<dbReference type="RefSeq" id="WP_144991120.1">
    <property type="nucleotide sequence ID" value="NZ_VNJK01000001.1"/>
</dbReference>
<protein>
    <submittedName>
        <fullName evidence="1">Uncharacterized protein</fullName>
    </submittedName>
</protein>
<comment type="caution">
    <text evidence="1">The sequence shown here is derived from an EMBL/GenBank/DDBJ whole genome shotgun (WGS) entry which is preliminary data.</text>
</comment>
<evidence type="ECO:0000313" key="2">
    <source>
        <dbReference type="Proteomes" id="UP000318102"/>
    </source>
</evidence>
<name>A0A559J2G3_9BACL</name>
<gene>
    <name evidence="1" type="ORF">FPZ44_13890</name>
</gene>